<comment type="similarity">
    <text evidence="1">Belongs to the NAD(P)H dehydrogenase (quinone) family.</text>
</comment>
<dbReference type="InterPro" id="IPR029039">
    <property type="entry name" value="Flavoprotein-like_sf"/>
</dbReference>
<evidence type="ECO:0000256" key="1">
    <source>
        <dbReference type="ARBA" id="ARBA00006252"/>
    </source>
</evidence>
<keyword evidence="2" id="KW-0560">Oxidoreductase</keyword>
<evidence type="ECO:0000256" key="2">
    <source>
        <dbReference type="ARBA" id="ARBA00023002"/>
    </source>
</evidence>
<dbReference type="Pfam" id="PF02525">
    <property type="entry name" value="Flavodoxin_2"/>
    <property type="match status" value="1"/>
</dbReference>
<dbReference type="EMBL" id="FOSN01000016">
    <property type="protein sequence ID" value="SFK71632.1"/>
    <property type="molecule type" value="Genomic_DNA"/>
</dbReference>
<accession>A0A1I4BS28</accession>
<dbReference type="PANTHER" id="PTHR10204:SF34">
    <property type="entry name" value="NAD(P)H DEHYDROGENASE [QUINONE] 1 ISOFORM 1"/>
    <property type="match status" value="1"/>
</dbReference>
<name>A0A1I4BS28_9HYPH</name>
<dbReference type="InterPro" id="IPR051545">
    <property type="entry name" value="NAD(P)H_dehydrogenase_qn"/>
</dbReference>
<dbReference type="OrthoDB" id="9798454at2"/>
<dbReference type="SUPFAM" id="SSF52218">
    <property type="entry name" value="Flavoproteins"/>
    <property type="match status" value="1"/>
</dbReference>
<dbReference type="RefSeq" id="WP_091685337.1">
    <property type="nucleotide sequence ID" value="NZ_FOSN01000016.1"/>
</dbReference>
<keyword evidence="5" id="KW-1185">Reference proteome</keyword>
<sequence>MRVLLIVAHPLDDSFAKAATARVRSTLERRGMEVDLIDLYADGFDPRLTGDERRGYFASPYDFGAVEGYVDRLKAADKLALVFPQWWFNMPAILKGFFDRVFVPGVAFDHGPGGGLIAGLTNIDALYVVSSTGAPWWYVRLYMGDPARRQIGRGMRGVLNPKSRFRMLTLHDMDKMTTERACAFLDRVERAFLKF</sequence>
<dbReference type="GO" id="GO:0005829">
    <property type="term" value="C:cytosol"/>
    <property type="evidence" value="ECO:0007669"/>
    <property type="project" value="TreeGrafter"/>
</dbReference>
<evidence type="ECO:0000259" key="3">
    <source>
        <dbReference type="Pfam" id="PF02525"/>
    </source>
</evidence>
<dbReference type="GO" id="GO:0003955">
    <property type="term" value="F:NAD(P)H dehydrogenase (quinone) activity"/>
    <property type="evidence" value="ECO:0007669"/>
    <property type="project" value="TreeGrafter"/>
</dbReference>
<reference evidence="4 5" key="1">
    <citation type="submission" date="2016-10" db="EMBL/GenBank/DDBJ databases">
        <authorList>
            <person name="de Groot N.N."/>
        </authorList>
    </citation>
    <scope>NUCLEOTIDE SEQUENCE [LARGE SCALE GENOMIC DNA]</scope>
    <source>
        <strain evidence="4 5">NE2</strain>
    </source>
</reference>
<dbReference type="Proteomes" id="UP000198755">
    <property type="component" value="Unassembled WGS sequence"/>
</dbReference>
<dbReference type="Gene3D" id="3.40.50.360">
    <property type="match status" value="1"/>
</dbReference>
<dbReference type="AlphaFoldDB" id="A0A1I4BS28"/>
<dbReference type="PANTHER" id="PTHR10204">
    <property type="entry name" value="NAD P H OXIDOREDUCTASE-RELATED"/>
    <property type="match status" value="1"/>
</dbReference>
<gene>
    <name evidence="4" type="ORF">SAMN05444581_11655</name>
</gene>
<dbReference type="STRING" id="1612308.SAMN05444581_11655"/>
<evidence type="ECO:0000313" key="4">
    <source>
        <dbReference type="EMBL" id="SFK71632.1"/>
    </source>
</evidence>
<evidence type="ECO:0000313" key="5">
    <source>
        <dbReference type="Proteomes" id="UP000198755"/>
    </source>
</evidence>
<protein>
    <submittedName>
        <fullName evidence="4">Putative NADPH-quinone reductase (Modulator of drug activity B)</fullName>
    </submittedName>
</protein>
<feature type="domain" description="Flavodoxin-like fold" evidence="3">
    <location>
        <begin position="1"/>
        <end position="140"/>
    </location>
</feature>
<dbReference type="InterPro" id="IPR003680">
    <property type="entry name" value="Flavodoxin_fold"/>
</dbReference>
<organism evidence="4 5">
    <name type="scientific">Methylocapsa palsarum</name>
    <dbReference type="NCBI Taxonomy" id="1612308"/>
    <lineage>
        <taxon>Bacteria</taxon>
        <taxon>Pseudomonadati</taxon>
        <taxon>Pseudomonadota</taxon>
        <taxon>Alphaproteobacteria</taxon>
        <taxon>Hyphomicrobiales</taxon>
        <taxon>Beijerinckiaceae</taxon>
        <taxon>Methylocapsa</taxon>
    </lineage>
</organism>
<proteinExistence type="inferred from homology"/>